<dbReference type="AlphaFoldDB" id="A0A099K979"/>
<dbReference type="Proteomes" id="UP000029868">
    <property type="component" value="Unassembled WGS sequence"/>
</dbReference>
<dbReference type="OrthoDB" id="9930229at2"/>
<accession>A0A099K979</accession>
<name>A0A099K979_COLPS</name>
<organism evidence="1 2">
    <name type="scientific">Colwellia psychrerythraea</name>
    <name type="common">Vibrio psychroerythus</name>
    <dbReference type="NCBI Taxonomy" id="28229"/>
    <lineage>
        <taxon>Bacteria</taxon>
        <taxon>Pseudomonadati</taxon>
        <taxon>Pseudomonadota</taxon>
        <taxon>Gammaproteobacteria</taxon>
        <taxon>Alteromonadales</taxon>
        <taxon>Colwelliaceae</taxon>
        <taxon>Colwellia</taxon>
    </lineage>
</organism>
<sequence length="85" mass="10361">MEMALWAFIFIVFFLVCKTLMFEKTSPVYREKELLKRYIEIKSIDADYRVKYLREWEEQVKLSIEESEKTTRNNVIELGSFRIVK</sequence>
<protein>
    <submittedName>
        <fullName evidence="1">Uncharacterized protein</fullName>
    </submittedName>
</protein>
<dbReference type="EMBL" id="JQEC01000074">
    <property type="protein sequence ID" value="KGJ86855.1"/>
    <property type="molecule type" value="Genomic_DNA"/>
</dbReference>
<reference evidence="1 2" key="1">
    <citation type="submission" date="2014-08" db="EMBL/GenBank/DDBJ databases">
        <title>Genomic and Phenotypic Diversity of Colwellia psychrerythraea strains from Disparate Marine Basins.</title>
        <authorList>
            <person name="Techtmann S.M."/>
            <person name="Stelling S.C."/>
            <person name="Utturkar S.M."/>
            <person name="Alshibli N."/>
            <person name="Harris A."/>
            <person name="Brown S.D."/>
            <person name="Hazen T.C."/>
        </authorList>
    </citation>
    <scope>NUCLEOTIDE SEQUENCE [LARGE SCALE GENOMIC DNA]</scope>
    <source>
        <strain evidence="1 2">GAB14E</strain>
    </source>
</reference>
<dbReference type="PATRIC" id="fig|28229.3.peg.4670"/>
<dbReference type="RefSeq" id="WP_033084576.1">
    <property type="nucleotide sequence ID" value="NZ_JQEC01000074.1"/>
</dbReference>
<evidence type="ECO:0000313" key="2">
    <source>
        <dbReference type="Proteomes" id="UP000029868"/>
    </source>
</evidence>
<evidence type="ECO:0000313" key="1">
    <source>
        <dbReference type="EMBL" id="KGJ86855.1"/>
    </source>
</evidence>
<gene>
    <name evidence="1" type="ORF">GAB14E_4682</name>
</gene>
<comment type="caution">
    <text evidence="1">The sequence shown here is derived from an EMBL/GenBank/DDBJ whole genome shotgun (WGS) entry which is preliminary data.</text>
</comment>
<proteinExistence type="predicted"/>